<reference evidence="1" key="1">
    <citation type="journal article" date="2023" name="Plant J.">
        <title>Genome sequences and population genomics provide insights into the demographic history, inbreeding, and mutation load of two 'living fossil' tree species of Dipteronia.</title>
        <authorList>
            <person name="Feng Y."/>
            <person name="Comes H.P."/>
            <person name="Chen J."/>
            <person name="Zhu S."/>
            <person name="Lu R."/>
            <person name="Zhang X."/>
            <person name="Li P."/>
            <person name="Qiu J."/>
            <person name="Olsen K.M."/>
            <person name="Qiu Y."/>
        </authorList>
    </citation>
    <scope>NUCLEOTIDE SEQUENCE</scope>
    <source>
        <strain evidence="1">NBL</strain>
    </source>
</reference>
<accession>A0AAD9ZMQ2</accession>
<evidence type="ECO:0000313" key="2">
    <source>
        <dbReference type="Proteomes" id="UP001281410"/>
    </source>
</evidence>
<organism evidence="1 2">
    <name type="scientific">Dipteronia sinensis</name>
    <dbReference type="NCBI Taxonomy" id="43782"/>
    <lineage>
        <taxon>Eukaryota</taxon>
        <taxon>Viridiplantae</taxon>
        <taxon>Streptophyta</taxon>
        <taxon>Embryophyta</taxon>
        <taxon>Tracheophyta</taxon>
        <taxon>Spermatophyta</taxon>
        <taxon>Magnoliopsida</taxon>
        <taxon>eudicotyledons</taxon>
        <taxon>Gunneridae</taxon>
        <taxon>Pentapetalae</taxon>
        <taxon>rosids</taxon>
        <taxon>malvids</taxon>
        <taxon>Sapindales</taxon>
        <taxon>Sapindaceae</taxon>
        <taxon>Hippocastanoideae</taxon>
        <taxon>Acereae</taxon>
        <taxon>Dipteronia</taxon>
    </lineage>
</organism>
<name>A0AAD9ZMQ2_9ROSI</name>
<proteinExistence type="predicted"/>
<keyword evidence="2" id="KW-1185">Reference proteome</keyword>
<comment type="caution">
    <text evidence="1">The sequence shown here is derived from an EMBL/GenBank/DDBJ whole genome shotgun (WGS) entry which is preliminary data.</text>
</comment>
<gene>
    <name evidence="1" type="ORF">Dsin_032244</name>
</gene>
<dbReference type="EMBL" id="JANJYJ010000010">
    <property type="protein sequence ID" value="KAK3184958.1"/>
    <property type="molecule type" value="Genomic_DNA"/>
</dbReference>
<sequence length="128" mass="14775">MVYRCSSVNRRHLFYRRHLSFCSNRKAIQKDFDVMKGMKCDDALDFSEFLFSCFNRLREKEMSLLVVVLWRIWFLEKPKSSWCGNRSGYALGVLNLVNSGSANITDIGLVIDDIITRLRCVQGGVLKG</sequence>
<evidence type="ECO:0000313" key="1">
    <source>
        <dbReference type="EMBL" id="KAK3184958.1"/>
    </source>
</evidence>
<dbReference type="AlphaFoldDB" id="A0AAD9ZMQ2"/>
<dbReference type="Proteomes" id="UP001281410">
    <property type="component" value="Unassembled WGS sequence"/>
</dbReference>
<protein>
    <submittedName>
        <fullName evidence="1">Uncharacterized protein</fullName>
    </submittedName>
</protein>